<accession>A0A1E3VPF5</accession>
<feature type="modified residue" description="N6-(pyridoxal phosphate)lysine" evidence="6">
    <location>
        <position position="207"/>
    </location>
</feature>
<dbReference type="InterPro" id="IPR006233">
    <property type="entry name" value="Cys_b_lyase_bac"/>
</dbReference>
<dbReference type="InterPro" id="IPR015422">
    <property type="entry name" value="PyrdxlP-dep_Trfase_small"/>
</dbReference>
<evidence type="ECO:0000256" key="5">
    <source>
        <dbReference type="ARBA" id="ARBA00047517"/>
    </source>
</evidence>
<dbReference type="GO" id="GO:0019346">
    <property type="term" value="P:transsulfuration"/>
    <property type="evidence" value="ECO:0007669"/>
    <property type="project" value="InterPro"/>
</dbReference>
<protein>
    <submittedName>
        <fullName evidence="8">Cystathionine beta-lyase</fullName>
    </submittedName>
</protein>
<evidence type="ECO:0000256" key="7">
    <source>
        <dbReference type="RuleBase" id="RU362118"/>
    </source>
</evidence>
<dbReference type="InterPro" id="IPR000277">
    <property type="entry name" value="Cys/Met-Metab_PyrdxlP-dep_enz"/>
</dbReference>
<evidence type="ECO:0000256" key="4">
    <source>
        <dbReference type="ARBA" id="ARBA00023239"/>
    </source>
</evidence>
<dbReference type="EMBL" id="LPWF01000034">
    <property type="protein sequence ID" value="ODR95423.1"/>
    <property type="molecule type" value="Genomic_DNA"/>
</dbReference>
<keyword evidence="4 8" id="KW-0456">Lyase</keyword>
<proteinExistence type="inferred from homology"/>
<evidence type="ECO:0000313" key="9">
    <source>
        <dbReference type="Proteomes" id="UP000094472"/>
    </source>
</evidence>
<dbReference type="FunFam" id="3.40.640.10:FF:000046">
    <property type="entry name" value="Cystathionine gamma-lyase"/>
    <property type="match status" value="1"/>
</dbReference>
<gene>
    <name evidence="8" type="ORF">AUC69_02655</name>
</gene>
<name>A0A1E3VPF5_9HYPH</name>
<dbReference type="Pfam" id="PF01053">
    <property type="entry name" value="Cys_Met_Meta_PP"/>
    <property type="match status" value="1"/>
</dbReference>
<dbReference type="PANTHER" id="PTHR43500">
    <property type="entry name" value="CYSTATHIONINE BETA-LYASE-RELATED"/>
    <property type="match status" value="1"/>
</dbReference>
<dbReference type="Gene3D" id="3.40.640.10">
    <property type="entry name" value="Type I PLP-dependent aspartate aminotransferase-like (Major domain)"/>
    <property type="match status" value="1"/>
</dbReference>
<dbReference type="InterPro" id="IPR015421">
    <property type="entry name" value="PyrdxlP-dep_Trfase_major"/>
</dbReference>
<evidence type="ECO:0000256" key="1">
    <source>
        <dbReference type="ARBA" id="ARBA00001933"/>
    </source>
</evidence>
<dbReference type="STRING" id="1774969.AUC69_02655"/>
<dbReference type="SUPFAM" id="SSF53383">
    <property type="entry name" value="PLP-dependent transferases"/>
    <property type="match status" value="1"/>
</dbReference>
<comment type="caution">
    <text evidence="8">The sequence shown here is derived from an EMBL/GenBank/DDBJ whole genome shotgun (WGS) entry which is preliminary data.</text>
</comment>
<dbReference type="PANTHER" id="PTHR43500:SF1">
    <property type="entry name" value="CYSTATHIONINE BETA-LYASE-RELATED"/>
    <property type="match status" value="1"/>
</dbReference>
<evidence type="ECO:0000256" key="3">
    <source>
        <dbReference type="ARBA" id="ARBA00022898"/>
    </source>
</evidence>
<sequence length="390" mass="42008">MSKSSKTQKPDTRLVHAGRDPARYHGFVNTPIYRGSTVLYPTLACLEADAQDFSYGRLGTPTVQALQSMLAELEGGHTTLLTPSGLSAISVALLAFVAAGDHILVSDSVYRPTRRFCDNVLKRLGVSTTYYDPLIGGKIATLMTDKTRVVFTESPGSQTSEVQDIPAIAEAAHARDAVVITDNTWATPLYFKPFEHGADVAVQAATKYIVGHADAMLGAITTRQATSKAVAARHDELGLCPGPEDVYLGLRGLRSLSVRLERHHKSGLAMAEWLAARPEVERVLHPALPGDPGHALWARDFTGASGLFSIVLRPCSHEGVAAMLDGLELFGMGYSWGGYESLILPFNPSSYRSATNWQAKGPGLRLHIGLEDVEDLKADLDAGFARLRSA</sequence>
<evidence type="ECO:0000256" key="2">
    <source>
        <dbReference type="ARBA" id="ARBA00009077"/>
    </source>
</evidence>
<dbReference type="InterPro" id="IPR015424">
    <property type="entry name" value="PyrdxlP-dep_Trfase"/>
</dbReference>
<keyword evidence="9" id="KW-1185">Reference proteome</keyword>
<dbReference type="GO" id="GO:0030170">
    <property type="term" value="F:pyridoxal phosphate binding"/>
    <property type="evidence" value="ECO:0007669"/>
    <property type="project" value="InterPro"/>
</dbReference>
<dbReference type="NCBIfam" id="TIGR01324">
    <property type="entry name" value="cysta_beta_ly_B"/>
    <property type="match status" value="1"/>
</dbReference>
<dbReference type="GO" id="GO:0047804">
    <property type="term" value="F:cysteine-S-conjugate beta-lyase activity"/>
    <property type="evidence" value="ECO:0007669"/>
    <property type="project" value="InterPro"/>
</dbReference>
<comment type="similarity">
    <text evidence="2 7">Belongs to the trans-sulfuration enzymes family.</text>
</comment>
<dbReference type="Gene3D" id="3.90.1150.10">
    <property type="entry name" value="Aspartate Aminotransferase, domain 1"/>
    <property type="match status" value="1"/>
</dbReference>
<dbReference type="OrthoDB" id="9790858at2"/>
<dbReference type="PIRSF" id="PIRSF001434">
    <property type="entry name" value="CGS"/>
    <property type="match status" value="1"/>
</dbReference>
<comment type="catalytic activity">
    <reaction evidence="5">
        <text>L,L-cystathionine + H2O = L-homocysteine + pyruvate + NH4(+)</text>
        <dbReference type="Rhea" id="RHEA:13965"/>
        <dbReference type="ChEBI" id="CHEBI:15361"/>
        <dbReference type="ChEBI" id="CHEBI:15377"/>
        <dbReference type="ChEBI" id="CHEBI:28938"/>
        <dbReference type="ChEBI" id="CHEBI:58161"/>
        <dbReference type="ChEBI" id="CHEBI:58199"/>
    </reaction>
</comment>
<dbReference type="Proteomes" id="UP000094472">
    <property type="component" value="Unassembled WGS sequence"/>
</dbReference>
<organism evidence="8 9">
    <name type="scientific">Methyloceanibacter superfactus</name>
    <dbReference type="NCBI Taxonomy" id="1774969"/>
    <lineage>
        <taxon>Bacteria</taxon>
        <taxon>Pseudomonadati</taxon>
        <taxon>Pseudomonadota</taxon>
        <taxon>Alphaproteobacteria</taxon>
        <taxon>Hyphomicrobiales</taxon>
        <taxon>Hyphomicrobiaceae</taxon>
        <taxon>Methyloceanibacter</taxon>
    </lineage>
</organism>
<comment type="cofactor">
    <cofactor evidence="1 7">
        <name>pyridoxal 5'-phosphate</name>
        <dbReference type="ChEBI" id="CHEBI:597326"/>
    </cofactor>
</comment>
<evidence type="ECO:0000313" key="8">
    <source>
        <dbReference type="EMBL" id="ODR95423.1"/>
    </source>
</evidence>
<dbReference type="AlphaFoldDB" id="A0A1E3VPF5"/>
<reference evidence="8 9" key="1">
    <citation type="journal article" date="2016" name="Environ. Microbiol.">
        <title>New Methyloceanibacter diversity from North Sea sediments includes methanotroph containing solely the soluble methane monooxygenase.</title>
        <authorList>
            <person name="Vekeman B."/>
            <person name="Kerckhof F.M."/>
            <person name="Cremers G."/>
            <person name="de Vos P."/>
            <person name="Vandamme P."/>
            <person name="Boon N."/>
            <person name="Op den Camp H.J."/>
            <person name="Heylen K."/>
        </authorList>
    </citation>
    <scope>NUCLEOTIDE SEQUENCE [LARGE SCALE GENOMIC DNA]</scope>
    <source>
        <strain evidence="8 9">R-67175</strain>
    </source>
</reference>
<dbReference type="CDD" id="cd00614">
    <property type="entry name" value="CGS_like"/>
    <property type="match status" value="1"/>
</dbReference>
<dbReference type="RefSeq" id="WP_069442686.1">
    <property type="nucleotide sequence ID" value="NZ_LPWF01000034.1"/>
</dbReference>
<evidence type="ECO:0000256" key="6">
    <source>
        <dbReference type="PIRSR" id="PIRSR001434-2"/>
    </source>
</evidence>
<keyword evidence="3 6" id="KW-0663">Pyridoxal phosphate</keyword>
<dbReference type="GO" id="GO:0019450">
    <property type="term" value="P:L-cysteine catabolic process to pyruvate"/>
    <property type="evidence" value="ECO:0007669"/>
    <property type="project" value="TreeGrafter"/>
</dbReference>